<keyword evidence="3" id="KW-1185">Reference proteome</keyword>
<organism evidence="2 3">
    <name type="scientific">Lysobacter niastensis</name>
    <dbReference type="NCBI Taxonomy" id="380629"/>
    <lineage>
        <taxon>Bacteria</taxon>
        <taxon>Pseudomonadati</taxon>
        <taxon>Pseudomonadota</taxon>
        <taxon>Gammaproteobacteria</taxon>
        <taxon>Lysobacterales</taxon>
        <taxon>Lysobacteraceae</taxon>
        <taxon>Lysobacter</taxon>
    </lineage>
</organism>
<feature type="region of interest" description="Disordered" evidence="1">
    <location>
        <begin position="85"/>
        <end position="119"/>
    </location>
</feature>
<proteinExistence type="predicted"/>
<protein>
    <recommendedName>
        <fullName evidence="4">Transmembrane protein</fullName>
    </recommendedName>
</protein>
<evidence type="ECO:0000313" key="2">
    <source>
        <dbReference type="EMBL" id="MDR7132905.1"/>
    </source>
</evidence>
<name>A0ABU1W5Q5_9GAMM</name>
<accession>A0ABU1W5Q5</accession>
<gene>
    <name evidence="2" type="ORF">J2X06_000089</name>
</gene>
<reference evidence="2 3" key="1">
    <citation type="submission" date="2023-07" db="EMBL/GenBank/DDBJ databases">
        <title>Sorghum-associated microbial communities from plants grown in Nebraska, USA.</title>
        <authorList>
            <person name="Schachtman D."/>
        </authorList>
    </citation>
    <scope>NUCLEOTIDE SEQUENCE [LARGE SCALE GENOMIC DNA]</scope>
    <source>
        <strain evidence="2 3">BE198</strain>
    </source>
</reference>
<evidence type="ECO:0008006" key="4">
    <source>
        <dbReference type="Google" id="ProtNLM"/>
    </source>
</evidence>
<feature type="compositionally biased region" description="Basic and acidic residues" evidence="1">
    <location>
        <begin position="85"/>
        <end position="102"/>
    </location>
</feature>
<comment type="caution">
    <text evidence="2">The sequence shown here is derived from an EMBL/GenBank/DDBJ whole genome shotgun (WGS) entry which is preliminary data.</text>
</comment>
<feature type="compositionally biased region" description="Basic residues" evidence="1">
    <location>
        <begin position="103"/>
        <end position="119"/>
    </location>
</feature>
<sequence>MTRLTSLPERALELASVMGDNLRHAVPTVGHSAGKWLETGVKLGAIKGGVRVAGGLLRRHPVLVAASVAGAGLLWYAAHRKKVQRENGEAIEGNARRVEARRATRAPRQPRHRTTQASD</sequence>
<evidence type="ECO:0000256" key="1">
    <source>
        <dbReference type="SAM" id="MobiDB-lite"/>
    </source>
</evidence>
<dbReference type="Proteomes" id="UP001251524">
    <property type="component" value="Unassembled WGS sequence"/>
</dbReference>
<evidence type="ECO:0000313" key="3">
    <source>
        <dbReference type="Proteomes" id="UP001251524"/>
    </source>
</evidence>
<dbReference type="EMBL" id="JAVDVY010000001">
    <property type="protein sequence ID" value="MDR7132905.1"/>
    <property type="molecule type" value="Genomic_DNA"/>
</dbReference>
<dbReference type="RefSeq" id="WP_310056812.1">
    <property type="nucleotide sequence ID" value="NZ_JAVDVY010000001.1"/>
</dbReference>